<comment type="cofactor">
    <cofactor evidence="1">
        <name>pyridoxal 5'-phosphate</name>
        <dbReference type="ChEBI" id="CHEBI:597326"/>
    </cofactor>
</comment>
<dbReference type="PANTHER" id="PTHR48097:SF9">
    <property type="entry name" value="L-THREONINE ALDOLASE"/>
    <property type="match status" value="1"/>
</dbReference>
<organism evidence="7 8">
    <name type="scientific">Microdochium bolleyi</name>
    <dbReference type="NCBI Taxonomy" id="196109"/>
    <lineage>
        <taxon>Eukaryota</taxon>
        <taxon>Fungi</taxon>
        <taxon>Dikarya</taxon>
        <taxon>Ascomycota</taxon>
        <taxon>Pezizomycotina</taxon>
        <taxon>Sordariomycetes</taxon>
        <taxon>Xylariomycetidae</taxon>
        <taxon>Xylariales</taxon>
        <taxon>Microdochiaceae</taxon>
        <taxon>Microdochium</taxon>
    </lineage>
</organism>
<dbReference type="EMBL" id="KQ964245">
    <property type="protein sequence ID" value="KXJ97226.1"/>
    <property type="molecule type" value="Genomic_DNA"/>
</dbReference>
<evidence type="ECO:0000256" key="4">
    <source>
        <dbReference type="ARBA" id="ARBA00023239"/>
    </source>
</evidence>
<dbReference type="FunCoup" id="A0A136JJA1">
    <property type="interactions" value="932"/>
</dbReference>
<comment type="similarity">
    <text evidence="2">Belongs to the threonine aldolase family.</text>
</comment>
<dbReference type="GO" id="GO:0006567">
    <property type="term" value="P:L-threonine catabolic process"/>
    <property type="evidence" value="ECO:0007669"/>
    <property type="project" value="TreeGrafter"/>
</dbReference>
<evidence type="ECO:0000256" key="5">
    <source>
        <dbReference type="PIRSR" id="PIRSR017617-1"/>
    </source>
</evidence>
<evidence type="ECO:0000313" key="7">
    <source>
        <dbReference type="EMBL" id="KXJ97226.1"/>
    </source>
</evidence>
<dbReference type="InterPro" id="IPR023603">
    <property type="entry name" value="Low_specificity_L-TA-like"/>
</dbReference>
<dbReference type="OrthoDB" id="10261951at2759"/>
<evidence type="ECO:0000313" key="8">
    <source>
        <dbReference type="Proteomes" id="UP000070501"/>
    </source>
</evidence>
<dbReference type="InParanoid" id="A0A136JJA1"/>
<dbReference type="GO" id="GO:0008732">
    <property type="term" value="F:L-allo-threonine aldolase activity"/>
    <property type="evidence" value="ECO:0007669"/>
    <property type="project" value="TreeGrafter"/>
</dbReference>
<protein>
    <submittedName>
        <fullName evidence="7">Beta-eliminating lyase</fullName>
    </submittedName>
</protein>
<reference evidence="8" key="1">
    <citation type="submission" date="2016-02" db="EMBL/GenBank/DDBJ databases">
        <title>Draft genome sequence of Microdochium bolleyi, a fungal endophyte of beachgrass.</title>
        <authorList>
            <consortium name="DOE Joint Genome Institute"/>
            <person name="David A.S."/>
            <person name="May G."/>
            <person name="Haridas S."/>
            <person name="Lim J."/>
            <person name="Wang M."/>
            <person name="Labutti K."/>
            <person name="Lipzen A."/>
            <person name="Barry K."/>
            <person name="Grigoriev I.V."/>
        </authorList>
    </citation>
    <scope>NUCLEOTIDE SEQUENCE [LARGE SCALE GENOMIC DNA]</scope>
    <source>
        <strain evidence="8">J235TASD1</strain>
    </source>
</reference>
<dbReference type="InterPro" id="IPR015424">
    <property type="entry name" value="PyrdxlP-dep_Trfase"/>
</dbReference>
<feature type="domain" description="Aromatic amino acid beta-eliminating lyase/threonine aldolase" evidence="6">
    <location>
        <begin position="1"/>
        <end position="288"/>
    </location>
</feature>
<evidence type="ECO:0000259" key="6">
    <source>
        <dbReference type="Pfam" id="PF01212"/>
    </source>
</evidence>
<dbReference type="GO" id="GO:0006545">
    <property type="term" value="P:glycine biosynthetic process"/>
    <property type="evidence" value="ECO:0007669"/>
    <property type="project" value="TreeGrafter"/>
</dbReference>
<proteinExistence type="inferred from homology"/>
<dbReference type="Pfam" id="PF01212">
    <property type="entry name" value="Beta_elim_lyase"/>
    <property type="match status" value="1"/>
</dbReference>
<name>A0A136JJA1_9PEZI</name>
<dbReference type="AlphaFoldDB" id="A0A136JJA1"/>
<keyword evidence="3" id="KW-0663">Pyridoxal phosphate</keyword>
<evidence type="ECO:0000256" key="2">
    <source>
        <dbReference type="ARBA" id="ARBA00006966"/>
    </source>
</evidence>
<dbReference type="InterPro" id="IPR015421">
    <property type="entry name" value="PyrdxlP-dep_Trfase_major"/>
</dbReference>
<dbReference type="Proteomes" id="UP000070501">
    <property type="component" value="Unassembled WGS sequence"/>
</dbReference>
<dbReference type="SUPFAM" id="SSF53383">
    <property type="entry name" value="PLP-dependent transferases"/>
    <property type="match status" value="1"/>
</dbReference>
<keyword evidence="4 7" id="KW-0456">Lyase</keyword>
<dbReference type="FunFam" id="3.40.640.10:FF:000030">
    <property type="entry name" value="Low-specificity L-threonine aldolase"/>
    <property type="match status" value="1"/>
</dbReference>
<dbReference type="GO" id="GO:0005829">
    <property type="term" value="C:cytosol"/>
    <property type="evidence" value="ECO:0007669"/>
    <property type="project" value="TreeGrafter"/>
</dbReference>
<dbReference type="Gene3D" id="3.40.640.10">
    <property type="entry name" value="Type I PLP-dependent aspartate aminotransferase-like (Major domain)"/>
    <property type="match status" value="1"/>
</dbReference>
<feature type="modified residue" description="N6-(pyridoxal phosphate)lysine" evidence="5">
    <location>
        <position position="193"/>
    </location>
</feature>
<evidence type="ECO:0000256" key="1">
    <source>
        <dbReference type="ARBA" id="ARBA00001933"/>
    </source>
</evidence>
<dbReference type="Gene3D" id="3.90.1150.10">
    <property type="entry name" value="Aspartate Aminotransferase, domain 1"/>
    <property type="match status" value="1"/>
</dbReference>
<evidence type="ECO:0000256" key="3">
    <source>
        <dbReference type="ARBA" id="ARBA00022898"/>
    </source>
</evidence>
<dbReference type="STRING" id="196109.A0A136JJA1"/>
<dbReference type="InterPro" id="IPR015422">
    <property type="entry name" value="PyrdxlP-dep_Trfase_small"/>
</dbReference>
<accession>A0A136JJA1</accession>
<sequence length="341" mass="36816">DVVTTPSRGMLAAIAHATLNDDVYNEDETTCSFENDIAARCGLEASAFVLSGTMANQLALRTLLLQPPHAVLTDAHSHIVHWEAGGVSFLSGAAVQAIRPRNGRHLTLEDIQEHAVVTDNVHKCPTRVISLENTTSGHVIPLSDLQDIKRWADERGILVHLDGARLWEAVSTGAGSLREWAQCAHLTTLDFSKNLAAPLGAMVVGSREAIRRLKRIRKGLGGGMRQAGVLAAAARQAVHENFGDGATCSRPQLGRSHELARRVAASWVARGGRLLREVETNMVWVDLASAGVRVEQWNALGQRHGIRLDGARIVTHHQICDSALLSLDQVMDDAVGRAAKL</sequence>
<dbReference type="PIRSF" id="PIRSF017617">
    <property type="entry name" value="Thr_aldolase"/>
    <property type="match status" value="1"/>
</dbReference>
<keyword evidence="8" id="KW-1185">Reference proteome</keyword>
<dbReference type="PANTHER" id="PTHR48097">
    <property type="entry name" value="L-THREONINE ALDOLASE-RELATED"/>
    <property type="match status" value="1"/>
</dbReference>
<feature type="non-terminal residue" evidence="7">
    <location>
        <position position="1"/>
    </location>
</feature>
<dbReference type="InterPro" id="IPR001597">
    <property type="entry name" value="ArAA_b-elim_lyase/Thr_aldolase"/>
</dbReference>
<gene>
    <name evidence="7" type="ORF">Micbo1qcDRAFT_114359</name>
</gene>